<dbReference type="EC" id="2.6.1.-" evidence="2"/>
<evidence type="ECO:0000256" key="1">
    <source>
        <dbReference type="ARBA" id="ARBA00022898"/>
    </source>
</evidence>
<dbReference type="NCBIfam" id="NF006755">
    <property type="entry name" value="PRK09275.1"/>
    <property type="match status" value="1"/>
</dbReference>
<dbReference type="EMBL" id="LDZF01000012">
    <property type="protein sequence ID" value="KMK13209.1"/>
    <property type="molecule type" value="Genomic_DNA"/>
</dbReference>
<sequence length="533" mass="59848">MEKANIDLSKYNALSPFELKDILIKAASSRENRLMLNAGRGNPNFLATTPRQAFFQLGLFASKESELHLSYLEKDVGGLPNIKGIEQRFLSFLDKYNDEPGIGLLRKIISYVGDQMGISPSEFLQESVEGILGCNYPVPSRALRLTEHVIRAYLSKEMLGNKVSAEDYDIFPVEGGTAAMAYIFNSLKENQLIAPGDKVAIGMPTFTPYFEIPTLKDYDLQIVNINADPELNWQYPHEELDKLCDPDIKIFFVVNPGNPDSVRMSDESLDYIARLVRTKRPDLFILTDDVYGTFADDFTSLFAVCPHNTALVYSYSKYFGATGWRLGAIAMHKHNVLDAKIKVLSAEKQQLLDERYASLTTTPRDLAFIDRMVADSRAVALNHTAGLSTPQQVQMAIFSLFALIDINDSYKQVLKRIIRRRYTALYQQLGLPVPMDETSADYYTLLDFETIATAFYGAEFGQWVLNNIQPNELLYHIADQTGIVMLPASGFGSPRPGGRVSLANLNEYDYANIGRTLRAQVESSYALYQASRK</sequence>
<keyword evidence="2 4" id="KW-0808">Transferase</keyword>
<dbReference type="SUPFAM" id="SSF53383">
    <property type="entry name" value="PLP-dependent transferases"/>
    <property type="match status" value="1"/>
</dbReference>
<dbReference type="InterPro" id="IPR015422">
    <property type="entry name" value="PyrdxlP-dep_Trfase_small"/>
</dbReference>
<dbReference type="OrthoDB" id="9803354at2"/>
<dbReference type="GO" id="GO:0047688">
    <property type="term" value="F:aspartate 4-decarboxylase activity"/>
    <property type="evidence" value="ECO:0007669"/>
    <property type="project" value="UniProtKB-UniRule"/>
</dbReference>
<dbReference type="InterPro" id="IPR015424">
    <property type="entry name" value="PyrdxlP-dep_Trfase"/>
</dbReference>
<dbReference type="AlphaFoldDB" id="A0A0J5LU55"/>
<dbReference type="Proteomes" id="UP000036196">
    <property type="component" value="Unassembled WGS sequence"/>
</dbReference>
<dbReference type="Gene3D" id="1.10.20.110">
    <property type="match status" value="1"/>
</dbReference>
<dbReference type="GO" id="GO:0008483">
    <property type="term" value="F:transaminase activity"/>
    <property type="evidence" value="ECO:0007669"/>
    <property type="project" value="UniProtKB-KW"/>
</dbReference>
<gene>
    <name evidence="4" type="ORF">ABW06_12940</name>
</gene>
<organism evidence="4 5">
    <name type="scientific">Pluralibacter gergoviae</name>
    <name type="common">Enterobacter gergoviae</name>
    <dbReference type="NCBI Taxonomy" id="61647"/>
    <lineage>
        <taxon>Bacteria</taxon>
        <taxon>Pseudomonadati</taxon>
        <taxon>Pseudomonadota</taxon>
        <taxon>Gammaproteobacteria</taxon>
        <taxon>Enterobacterales</taxon>
        <taxon>Enterobacteriaceae</taxon>
        <taxon>Pluralibacter</taxon>
    </lineage>
</organism>
<dbReference type="InterPro" id="IPR004839">
    <property type="entry name" value="Aminotransferase_I/II_large"/>
</dbReference>
<feature type="domain" description="Aminotransferase class I/classII large" evidence="3">
    <location>
        <begin position="189"/>
        <end position="509"/>
    </location>
</feature>
<dbReference type="InterPro" id="IPR015421">
    <property type="entry name" value="PyrdxlP-dep_Trfase_major"/>
</dbReference>
<reference evidence="4 5" key="1">
    <citation type="submission" date="2015-05" db="EMBL/GenBank/DDBJ databases">
        <title>Genome sequences of Pluralibacter gergoviae.</title>
        <authorList>
            <person name="Greninger A.L."/>
            <person name="Miller S."/>
        </authorList>
    </citation>
    <scope>NUCLEOTIDE SEQUENCE [LARGE SCALE GENOMIC DNA]</scope>
    <source>
        <strain evidence="4 5">JS81F13</strain>
    </source>
</reference>
<evidence type="ECO:0000256" key="2">
    <source>
        <dbReference type="RuleBase" id="RU000481"/>
    </source>
</evidence>
<comment type="caution">
    <text evidence="4">The sequence shown here is derived from an EMBL/GenBank/DDBJ whole genome shotgun (WGS) entry which is preliminary data.</text>
</comment>
<dbReference type="STRING" id="61647.LG71_16775"/>
<accession>A0A0J5LU55</accession>
<dbReference type="GO" id="GO:0006531">
    <property type="term" value="P:aspartate metabolic process"/>
    <property type="evidence" value="ECO:0007669"/>
    <property type="project" value="UniProtKB-UniRule"/>
</dbReference>
<keyword evidence="5" id="KW-1185">Reference proteome</keyword>
<dbReference type="InterPro" id="IPR022518">
    <property type="entry name" value="Aspartate_4-decarboxylase"/>
</dbReference>
<dbReference type="PANTHER" id="PTHR43795">
    <property type="entry name" value="BIFUNCTIONAL ASPARTATE AMINOTRANSFERASE AND GLUTAMATE/ASPARTATE-PREPHENATE AMINOTRANSFERASE-RELATED"/>
    <property type="match status" value="1"/>
</dbReference>
<dbReference type="PANTHER" id="PTHR43795:SF2">
    <property type="entry name" value="BIFUNCTIONAL ASPARTATE AMINOTRANSFERASE AND GLUTAMATE_ASPARTATE-PREPHENATE AMINOTRANSFERASE"/>
    <property type="match status" value="1"/>
</dbReference>
<dbReference type="Pfam" id="PF00155">
    <property type="entry name" value="Aminotran_1_2"/>
    <property type="match status" value="1"/>
</dbReference>
<keyword evidence="1" id="KW-0663">Pyridoxal phosphate</keyword>
<dbReference type="Gene3D" id="3.40.640.10">
    <property type="entry name" value="Type I PLP-dependent aspartate aminotransferase-like (Major domain)"/>
    <property type="match status" value="1"/>
</dbReference>
<dbReference type="InterPro" id="IPR004838">
    <property type="entry name" value="NHTrfase_class1_PyrdxlP-BS"/>
</dbReference>
<dbReference type="NCBIfam" id="TIGR03801">
    <property type="entry name" value="asp_4_decarbox"/>
    <property type="match status" value="1"/>
</dbReference>
<comment type="cofactor">
    <cofactor evidence="2">
        <name>pyridoxal 5'-phosphate</name>
        <dbReference type="ChEBI" id="CHEBI:597326"/>
    </cofactor>
</comment>
<evidence type="ECO:0000313" key="4">
    <source>
        <dbReference type="EMBL" id="KMK13209.1"/>
    </source>
</evidence>
<protein>
    <recommendedName>
        <fullName evidence="2">Aminotransferase</fullName>
        <ecNumber evidence="2">2.6.1.-</ecNumber>
    </recommendedName>
</protein>
<comment type="similarity">
    <text evidence="2">Belongs to the class-I pyridoxal-phosphate-dependent aminotransferase family.</text>
</comment>
<dbReference type="Gene3D" id="3.90.1150.10">
    <property type="entry name" value="Aspartate Aminotransferase, domain 1"/>
    <property type="match status" value="1"/>
</dbReference>
<dbReference type="InterPro" id="IPR050478">
    <property type="entry name" value="Ethylene_sulfur-biosynth"/>
</dbReference>
<dbReference type="RefSeq" id="WP_048279153.1">
    <property type="nucleotide sequence ID" value="NZ_DAMADZ010000005.1"/>
</dbReference>
<dbReference type="eggNOG" id="COG0436">
    <property type="taxonomic scope" value="Bacteria"/>
</dbReference>
<name>A0A0J5LU55_PLUGE</name>
<dbReference type="GO" id="GO:0030170">
    <property type="term" value="F:pyridoxal phosphate binding"/>
    <property type="evidence" value="ECO:0007669"/>
    <property type="project" value="InterPro"/>
</dbReference>
<dbReference type="PATRIC" id="fig|61647.15.peg.735"/>
<dbReference type="CDD" id="cd00609">
    <property type="entry name" value="AAT_like"/>
    <property type="match status" value="1"/>
</dbReference>
<keyword evidence="2 4" id="KW-0032">Aminotransferase</keyword>
<evidence type="ECO:0000313" key="5">
    <source>
        <dbReference type="Proteomes" id="UP000036196"/>
    </source>
</evidence>
<dbReference type="PROSITE" id="PS00105">
    <property type="entry name" value="AA_TRANSFER_CLASS_1"/>
    <property type="match status" value="1"/>
</dbReference>
<evidence type="ECO:0000259" key="3">
    <source>
        <dbReference type="Pfam" id="PF00155"/>
    </source>
</evidence>
<proteinExistence type="inferred from homology"/>